<evidence type="ECO:0000256" key="1">
    <source>
        <dbReference type="PROSITE-ProRule" id="PRU00047"/>
    </source>
</evidence>
<accession>A0AAD8P2C8</accession>
<dbReference type="SMART" id="SM00343">
    <property type="entry name" value="ZnF_C2HC"/>
    <property type="match status" value="1"/>
</dbReference>
<reference evidence="6" key="1">
    <citation type="journal article" date="2023" name="bioRxiv">
        <title>Improved chromosome-level genome assembly for marigold (Tagetes erecta).</title>
        <authorList>
            <person name="Jiang F."/>
            <person name="Yuan L."/>
            <person name="Wang S."/>
            <person name="Wang H."/>
            <person name="Xu D."/>
            <person name="Wang A."/>
            <person name="Fan W."/>
        </authorList>
    </citation>
    <scope>NUCLEOTIDE SEQUENCE</scope>
    <source>
        <strain evidence="6">WSJ</strain>
        <tissue evidence="6">Leaf</tissue>
    </source>
</reference>
<feature type="domain" description="CCHC-type" evidence="4">
    <location>
        <begin position="504"/>
        <end position="520"/>
    </location>
</feature>
<dbReference type="SUPFAM" id="SSF57756">
    <property type="entry name" value="Retrovirus zinc finger-like domains"/>
    <property type="match status" value="1"/>
</dbReference>
<dbReference type="InterPro" id="IPR034728">
    <property type="entry name" value="Peptidase_A3B"/>
</dbReference>
<protein>
    <recommendedName>
        <fullName evidence="8">CCHC-type domain-containing protein</fullName>
    </recommendedName>
</protein>
<gene>
    <name evidence="6" type="ORF">QVD17_11803</name>
</gene>
<dbReference type="Pfam" id="PF22909">
    <property type="entry name" value="Caulimovir_coat_dom"/>
    <property type="match status" value="1"/>
</dbReference>
<feature type="compositionally biased region" description="Polar residues" evidence="3">
    <location>
        <begin position="228"/>
        <end position="237"/>
    </location>
</feature>
<keyword evidence="2" id="KW-0175">Coiled coil</keyword>
<evidence type="ECO:0000313" key="6">
    <source>
        <dbReference type="EMBL" id="KAK1429589.1"/>
    </source>
</evidence>
<comment type="caution">
    <text evidence="6">The sequence shown here is derived from an EMBL/GenBank/DDBJ whole genome shotgun (WGS) entry which is preliminary data.</text>
</comment>
<name>A0AAD8P2C8_TARER</name>
<dbReference type="InterPro" id="IPR036875">
    <property type="entry name" value="Znf_CCHC_sf"/>
</dbReference>
<dbReference type="Pfam" id="PF21024">
    <property type="entry name" value="Peptidase_A3B"/>
    <property type="match status" value="1"/>
</dbReference>
<dbReference type="GO" id="GO:0008270">
    <property type="term" value="F:zinc ion binding"/>
    <property type="evidence" value="ECO:0007669"/>
    <property type="project" value="UniProtKB-KW"/>
</dbReference>
<proteinExistence type="predicted"/>
<evidence type="ECO:0000313" key="7">
    <source>
        <dbReference type="Proteomes" id="UP001229421"/>
    </source>
</evidence>
<keyword evidence="1" id="KW-0862">Zinc</keyword>
<sequence>MIDPIKIDPEQLTGLEWNIDDLQENESSMLIPKKSFIYEGINGKQSLRITDFKETTSEENNEKNMEYNFMNLEPLEDEEDEIEPYYDIDTDYLKFEQEFINYTLFEYEEDITGFQTEESNKTIEQIIDRKFTEINIQEEVDDMIIECITELGMTYEESYKKLQEYYNLPLVEDISQGKTMISEFYKQEQVFMDQDMRDRKVRPRVEWSGDTSEVTSQETLGREPWAQPSISYTQESSVRGRGNRLPIGQIHSGNMLLLEKQKPQLWVDEVLTWEQMAVRMWETNKKDSMDMFSYLETTLGPIALGIWQSQKAQDSAEINNLKALGDNPYNFTSQIRTLILGVDPAKNNSLIQDTAIRNLEQLSIADMKYINEFTLDFTRLLSQTGKAMDDNLCNKYFIKLPGDLGKIIHESWRLAFGEKRNLGIGPRITYTFSILEDKCKEVALQEQLKRNAYAFCKTAIYTPQAYGFYDKKKHIRRSTTYNKNYKTNQNRSKYVKKPQTRTCRCFICGEEKHLANKCPNKNKNMERANLIEQLNDYEIEALKTDDSDNESIYSIYSEDEQPIAKVIYTYMNIEECEHIWIHKRGNNYIKCFKCGYYPSIEKRSQCNICFKEICCICLKNLFNMEIGTTSKIIEATSSTNSERLKNLELIVELHTLKIKELDSRMKELENIINTKEVNHMSTKVDQIRMRTQGTMNSISVQCRVWLDKEKFIDLTGIVDTGATKNTISYKLAPLEYHKKLPYEIVSRTIEDRFITITHCLEPVAIQFLDFTNNYSRKYQMPQININPQHIKSRDFMDRKRDKGKAKLIQPTQTSRISPMSISSEEEKTEKLMSQSIRAPSTQDLRKLPASIADLSSTTQFYNPSQSKIMDIRPPRNKQFTQRTSSHIQKTQNAVITFGNYALQRCDDPSTKFRPIMGIVMTEEQQCLLDNLWHIQTMPQASTFKVQVEILEAKNAQLLQKLEKRERKENTSLYINYDMFRTRILDTPWRRCLKPVIERFPEFKQIVSKKICSEFPLVLYELQQKLIDIAFGDTLNTRIRVVERTDDEGNGTGLLLLQVFPPTRFLSEDDIVQFYHHGMIDYMEFRLNSETERLLNRLGEKLPYLQAIKKKNFFDHKAASSDYLEKLAITTDINFANMPWLNMPQIDKELISYVPPKLHTNTLEKFIKKHQQTPELPDHFHWEQFRLLGEGHYIQIYAKQNWSMLLPFVGESDLLELKHIKDLEDEEDSDPGTPVSIDSTHRDF</sequence>
<feature type="compositionally biased region" description="Polar residues" evidence="3">
    <location>
        <begin position="809"/>
        <end position="822"/>
    </location>
</feature>
<evidence type="ECO:0008006" key="8">
    <source>
        <dbReference type="Google" id="ProtNLM"/>
    </source>
</evidence>
<feature type="compositionally biased region" description="Polar residues" evidence="3">
    <location>
        <begin position="209"/>
        <end position="219"/>
    </location>
</feature>
<keyword evidence="1" id="KW-0479">Metal-binding</keyword>
<evidence type="ECO:0000259" key="4">
    <source>
        <dbReference type="PROSITE" id="PS50158"/>
    </source>
</evidence>
<dbReference type="InterPro" id="IPR001878">
    <property type="entry name" value="Znf_CCHC"/>
</dbReference>
<dbReference type="PROSITE" id="PS51817">
    <property type="entry name" value="PEPTIDASE_A3B"/>
    <property type="match status" value="1"/>
</dbReference>
<feature type="region of interest" description="Disordered" evidence="3">
    <location>
        <begin position="203"/>
        <end position="244"/>
    </location>
</feature>
<keyword evidence="7" id="KW-1185">Reference proteome</keyword>
<dbReference type="PROSITE" id="PS50158">
    <property type="entry name" value="ZF_CCHC"/>
    <property type="match status" value="1"/>
</dbReference>
<dbReference type="GO" id="GO:0003676">
    <property type="term" value="F:nucleic acid binding"/>
    <property type="evidence" value="ECO:0007669"/>
    <property type="project" value="InterPro"/>
</dbReference>
<organism evidence="6 7">
    <name type="scientific">Tagetes erecta</name>
    <name type="common">African marigold</name>
    <dbReference type="NCBI Taxonomy" id="13708"/>
    <lineage>
        <taxon>Eukaryota</taxon>
        <taxon>Viridiplantae</taxon>
        <taxon>Streptophyta</taxon>
        <taxon>Embryophyta</taxon>
        <taxon>Tracheophyta</taxon>
        <taxon>Spermatophyta</taxon>
        <taxon>Magnoliopsida</taxon>
        <taxon>eudicotyledons</taxon>
        <taxon>Gunneridae</taxon>
        <taxon>Pentapetalae</taxon>
        <taxon>asterids</taxon>
        <taxon>campanulids</taxon>
        <taxon>Asterales</taxon>
        <taxon>Asteraceae</taxon>
        <taxon>Asteroideae</taxon>
        <taxon>Heliantheae alliance</taxon>
        <taxon>Tageteae</taxon>
        <taxon>Tagetes</taxon>
    </lineage>
</organism>
<feature type="domain" description="Peptidase A3B" evidence="5">
    <location>
        <begin position="701"/>
        <end position="810"/>
    </location>
</feature>
<feature type="region of interest" description="Disordered" evidence="3">
    <location>
        <begin position="1224"/>
        <end position="1243"/>
    </location>
</feature>
<keyword evidence="1" id="KW-0863">Zinc-finger</keyword>
<feature type="coiled-coil region" evidence="2">
    <location>
        <begin position="644"/>
        <end position="678"/>
    </location>
</feature>
<evidence type="ECO:0000256" key="3">
    <source>
        <dbReference type="SAM" id="MobiDB-lite"/>
    </source>
</evidence>
<evidence type="ECO:0000259" key="5">
    <source>
        <dbReference type="PROSITE" id="PS51817"/>
    </source>
</evidence>
<evidence type="ECO:0000256" key="2">
    <source>
        <dbReference type="SAM" id="Coils"/>
    </source>
</evidence>
<dbReference type="EMBL" id="JAUHHV010000003">
    <property type="protein sequence ID" value="KAK1429589.1"/>
    <property type="molecule type" value="Genomic_DNA"/>
</dbReference>
<dbReference type="AlphaFoldDB" id="A0AAD8P2C8"/>
<dbReference type="Proteomes" id="UP001229421">
    <property type="component" value="Unassembled WGS sequence"/>
</dbReference>
<feature type="region of interest" description="Disordered" evidence="3">
    <location>
        <begin position="804"/>
        <end position="823"/>
    </location>
</feature>